<reference evidence="1" key="2">
    <citation type="submission" date="2021-04" db="EMBL/GenBank/DDBJ databases">
        <authorList>
            <person name="Gilroy R."/>
        </authorList>
    </citation>
    <scope>NUCLEOTIDE SEQUENCE</scope>
    <source>
        <strain evidence="1">ChiBcec8-14828</strain>
    </source>
</reference>
<evidence type="ECO:0000313" key="1">
    <source>
        <dbReference type="EMBL" id="HJB39191.1"/>
    </source>
</evidence>
<dbReference type="Gene3D" id="2.30.110.10">
    <property type="entry name" value="Electron Transport, Fmn-binding Protein, Chain A"/>
    <property type="match status" value="1"/>
</dbReference>
<name>A0A9D2M0L3_9FIRM</name>
<reference evidence="1" key="1">
    <citation type="journal article" date="2021" name="PeerJ">
        <title>Extensive microbial diversity within the chicken gut microbiome revealed by metagenomics and culture.</title>
        <authorList>
            <person name="Gilroy R."/>
            <person name="Ravi A."/>
            <person name="Getino M."/>
            <person name="Pursley I."/>
            <person name="Horton D.L."/>
            <person name="Alikhan N.F."/>
            <person name="Baker D."/>
            <person name="Gharbi K."/>
            <person name="Hall N."/>
            <person name="Watson M."/>
            <person name="Adriaenssens E.M."/>
            <person name="Foster-Nyarko E."/>
            <person name="Jarju S."/>
            <person name="Secka A."/>
            <person name="Antonio M."/>
            <person name="Oren A."/>
            <person name="Chaudhuri R.R."/>
            <person name="La Ragione R."/>
            <person name="Hildebrand F."/>
            <person name="Pallen M.J."/>
        </authorList>
    </citation>
    <scope>NUCLEOTIDE SEQUENCE</scope>
    <source>
        <strain evidence="1">ChiBcec8-14828</strain>
    </source>
</reference>
<dbReference type="EMBL" id="DWYA01000025">
    <property type="protein sequence ID" value="HJB39191.1"/>
    <property type="molecule type" value="Genomic_DNA"/>
</dbReference>
<dbReference type="SUPFAM" id="SSF50475">
    <property type="entry name" value="FMN-binding split barrel"/>
    <property type="match status" value="1"/>
</dbReference>
<dbReference type="InterPro" id="IPR012349">
    <property type="entry name" value="Split_barrel_FMN-bd"/>
</dbReference>
<gene>
    <name evidence="1" type="ORF">H9943_02200</name>
</gene>
<accession>A0A9D2M0L3</accession>
<proteinExistence type="predicted"/>
<protein>
    <submittedName>
        <fullName evidence="1">Pyridoxamine 5'-phosphate oxidase family protein</fullName>
    </submittedName>
</protein>
<sequence length="150" mass="17645">MAFSEEYEKFFQELGENKKMVLSTSLNDIVTSRMMSIVVVNKTIYFQTDKTFRKYEQLKGNPRVSLCADNIQIEGYCKEIGAPLDHTDFLNAYKKYFPSSYTRYSSLKNECLFTVTPLFVQKWLYIDGVPYMEILDIANKQYERKQYVGI</sequence>
<comment type="caution">
    <text evidence="1">The sequence shown here is derived from an EMBL/GenBank/DDBJ whole genome shotgun (WGS) entry which is preliminary data.</text>
</comment>
<evidence type="ECO:0000313" key="2">
    <source>
        <dbReference type="Proteomes" id="UP000824209"/>
    </source>
</evidence>
<organism evidence="1 2">
    <name type="scientific">Candidatus Ruthenibacterium avium</name>
    <dbReference type="NCBI Taxonomy" id="2838751"/>
    <lineage>
        <taxon>Bacteria</taxon>
        <taxon>Bacillati</taxon>
        <taxon>Bacillota</taxon>
        <taxon>Clostridia</taxon>
        <taxon>Eubacteriales</taxon>
        <taxon>Oscillospiraceae</taxon>
        <taxon>Ruthenibacterium</taxon>
    </lineage>
</organism>
<dbReference type="Proteomes" id="UP000824209">
    <property type="component" value="Unassembled WGS sequence"/>
</dbReference>
<dbReference type="AlphaFoldDB" id="A0A9D2M0L3"/>